<protein>
    <recommendedName>
        <fullName evidence="5">Adenylate cyclase-stimulating G alpha protein</fullName>
    </recommendedName>
</protein>
<proteinExistence type="predicted"/>
<dbReference type="Pfam" id="PF00503">
    <property type="entry name" value="G-alpha"/>
    <property type="match status" value="1"/>
</dbReference>
<name>A0A183T2Y2_SCHSO</name>
<dbReference type="FunFam" id="3.40.50.300:FF:000720">
    <property type="entry name" value="Guanine nucleotide-binding protein G(k) subunit alpha"/>
    <property type="match status" value="1"/>
</dbReference>
<evidence type="ECO:0000256" key="4">
    <source>
        <dbReference type="ARBA" id="ARBA00023224"/>
    </source>
</evidence>
<feature type="binding site" evidence="7">
    <location>
        <position position="43"/>
    </location>
    <ligand>
        <name>Mg(2+)</name>
        <dbReference type="ChEBI" id="CHEBI:18420"/>
    </ligand>
</feature>
<dbReference type="InterPro" id="IPR027417">
    <property type="entry name" value="P-loop_NTPase"/>
</dbReference>
<dbReference type="PANTHER" id="PTHR10218">
    <property type="entry name" value="GTP-BINDING PROTEIN ALPHA SUBUNIT"/>
    <property type="match status" value="1"/>
</dbReference>
<keyword evidence="7" id="KW-0479">Metal-binding</keyword>
<dbReference type="EMBL" id="UYSU01036117">
    <property type="protein sequence ID" value="VDL97215.1"/>
    <property type="molecule type" value="Genomic_DNA"/>
</dbReference>
<dbReference type="GO" id="GO:0031683">
    <property type="term" value="F:G-protein beta/gamma-subunit complex binding"/>
    <property type="evidence" value="ECO:0007669"/>
    <property type="project" value="InterPro"/>
</dbReference>
<feature type="binding site" evidence="7">
    <location>
        <position position="194"/>
    </location>
    <ligand>
        <name>Mg(2+)</name>
        <dbReference type="ChEBI" id="CHEBI:18420"/>
    </ligand>
</feature>
<dbReference type="Gene3D" id="3.40.50.300">
    <property type="entry name" value="P-loop containing nucleotide triphosphate hydrolases"/>
    <property type="match status" value="2"/>
</dbReference>
<feature type="binding site" evidence="6">
    <location>
        <begin position="188"/>
        <end position="194"/>
    </location>
    <ligand>
        <name>GTP</name>
        <dbReference type="ChEBI" id="CHEBI:37565"/>
    </ligand>
</feature>
<keyword evidence="2 6" id="KW-0547">Nucleotide-binding</keyword>
<evidence type="ECO:0000256" key="2">
    <source>
        <dbReference type="ARBA" id="ARBA00022741"/>
    </source>
</evidence>
<keyword evidence="3 6" id="KW-0342">GTP-binding</keyword>
<evidence type="ECO:0000313" key="10">
    <source>
        <dbReference type="WBParaSite" id="SSLN_0001125301-mRNA-1"/>
    </source>
</evidence>
<dbReference type="SMART" id="SM00275">
    <property type="entry name" value="G_alpha"/>
    <property type="match status" value="1"/>
</dbReference>
<dbReference type="PANTHER" id="PTHR10218:SF212">
    <property type="entry name" value="G PROTEIN ALPHA S SUBUNIT"/>
    <property type="match status" value="1"/>
</dbReference>
<evidence type="ECO:0000256" key="5">
    <source>
        <dbReference type="ARBA" id="ARBA00042247"/>
    </source>
</evidence>
<organism evidence="10">
    <name type="scientific">Schistocephalus solidus</name>
    <name type="common">Tapeworm</name>
    <dbReference type="NCBI Taxonomy" id="70667"/>
    <lineage>
        <taxon>Eukaryota</taxon>
        <taxon>Metazoa</taxon>
        <taxon>Spiralia</taxon>
        <taxon>Lophotrochozoa</taxon>
        <taxon>Platyhelminthes</taxon>
        <taxon>Cestoda</taxon>
        <taxon>Eucestoda</taxon>
        <taxon>Diphyllobothriidea</taxon>
        <taxon>Diphyllobothriidae</taxon>
        <taxon>Schistocephalus</taxon>
    </lineage>
</organism>
<dbReference type="GO" id="GO:0046872">
    <property type="term" value="F:metal ion binding"/>
    <property type="evidence" value="ECO:0007669"/>
    <property type="project" value="UniProtKB-KW"/>
</dbReference>
<gene>
    <name evidence="8" type="ORF">SSLN_LOCUS10830</name>
</gene>
<evidence type="ECO:0000256" key="7">
    <source>
        <dbReference type="PIRSR" id="PIRSR601019-2"/>
    </source>
</evidence>
<dbReference type="OrthoDB" id="6231739at2759"/>
<dbReference type="GO" id="GO:0003924">
    <property type="term" value="F:GTPase activity"/>
    <property type="evidence" value="ECO:0007669"/>
    <property type="project" value="InterPro"/>
</dbReference>
<evidence type="ECO:0000256" key="1">
    <source>
        <dbReference type="ARBA" id="ARBA00011356"/>
    </source>
</evidence>
<evidence type="ECO:0000256" key="3">
    <source>
        <dbReference type="ARBA" id="ARBA00023134"/>
    </source>
</evidence>
<dbReference type="GO" id="GO:0007191">
    <property type="term" value="P:adenylate cyclase-activating dopamine receptor signaling pathway"/>
    <property type="evidence" value="ECO:0007669"/>
    <property type="project" value="TreeGrafter"/>
</dbReference>
<dbReference type="WBParaSite" id="SSLN_0001125301-mRNA-1">
    <property type="protein sequence ID" value="SSLN_0001125301-mRNA-1"/>
    <property type="gene ID" value="SSLN_0001125301"/>
</dbReference>
<keyword evidence="9" id="KW-1185">Reference proteome</keyword>
<comment type="subunit">
    <text evidence="1">G proteins are composed of 3 units; alpha, beta and gamma. The alpha chain contains the guanine nucleotide binding site.</text>
</comment>
<dbReference type="Gene3D" id="1.10.400.10">
    <property type="entry name" value="GI Alpha 1, domain 2-like"/>
    <property type="match status" value="1"/>
</dbReference>
<dbReference type="GO" id="GO:0005737">
    <property type="term" value="C:cytoplasm"/>
    <property type="evidence" value="ECO:0007669"/>
    <property type="project" value="TreeGrafter"/>
</dbReference>
<dbReference type="PRINTS" id="PR00318">
    <property type="entry name" value="GPROTEINA"/>
</dbReference>
<dbReference type="SUPFAM" id="SSF47895">
    <property type="entry name" value="Transducin (alpha subunit), insertion domain"/>
    <property type="match status" value="1"/>
</dbReference>
<feature type="binding site" evidence="6">
    <location>
        <begin position="213"/>
        <end position="217"/>
    </location>
    <ligand>
        <name>GTP</name>
        <dbReference type="ChEBI" id="CHEBI:37565"/>
    </ligand>
</feature>
<evidence type="ECO:0000256" key="6">
    <source>
        <dbReference type="PIRSR" id="PIRSR601019-1"/>
    </source>
</evidence>
<evidence type="ECO:0000313" key="9">
    <source>
        <dbReference type="Proteomes" id="UP000275846"/>
    </source>
</evidence>
<dbReference type="GO" id="GO:0005525">
    <property type="term" value="F:GTP binding"/>
    <property type="evidence" value="ECO:0007669"/>
    <property type="project" value="UniProtKB-KW"/>
</dbReference>
<dbReference type="GO" id="GO:0001664">
    <property type="term" value="F:G protein-coupled receptor binding"/>
    <property type="evidence" value="ECO:0007669"/>
    <property type="project" value="TreeGrafter"/>
</dbReference>
<dbReference type="SUPFAM" id="SSF52540">
    <property type="entry name" value="P-loop containing nucleoside triphosphate hydrolases"/>
    <property type="match status" value="1"/>
</dbReference>
<keyword evidence="7" id="KW-0460">Magnesium</keyword>
<dbReference type="STRING" id="70667.A0A183T2Y2"/>
<dbReference type="GO" id="GO:0005834">
    <property type="term" value="C:heterotrimeric G-protein complex"/>
    <property type="evidence" value="ECO:0007669"/>
    <property type="project" value="TreeGrafter"/>
</dbReference>
<feature type="binding site" evidence="6">
    <location>
        <begin position="39"/>
        <end position="44"/>
    </location>
    <ligand>
        <name>GTP</name>
        <dbReference type="ChEBI" id="CHEBI:37565"/>
    </ligand>
</feature>
<dbReference type="InterPro" id="IPR001019">
    <property type="entry name" value="Gprotein_alpha_su"/>
</dbReference>
<keyword evidence="4" id="KW-0807">Transducer</keyword>
<dbReference type="InterPro" id="IPR011025">
    <property type="entry name" value="GproteinA_insert"/>
</dbReference>
<sequence length="480" mass="55883">MDCLSSEDKRRHDYFLKMIEARSTEFRNTHRILLIGTGESGKSTFVKQLKLLSSPKQTFTEEYRVRFIPEIQRNVVQALSNIVNFMILEDIPFGKNKKKLESAKKAIIKAYAEVHVNPDNINDYTNNPDTAKREEFYDHCAMLWDDEVVKETQLRGNEFQQIDCAQYFLDKLGTIRAPGYMPTDEDILQCRTKTLGIHTESILYNNVPFELVDVGGQREQRAKWIEAMTDGVTAVIFLTDVSAYDRMLEEDNTVNRLRESYHLFGQVWTKSLLKDKSFILFLNKQDKLSDKIRSERNPISDFFPEFEEQKCNFTIELLSDLKASREKKNKNENELWDKHFSYFLPPKADGAAWKDEGKNPMDTQVMAEYGQIQSIISKTVNEGVLNNWVLAGEDQDAVIKNLLEMDDFQNLNERLFAVPLYRIVSTTHFIKMLFLNECEQSKTRRIYPYPTTAIDKRNVDRVFVSCKEILQGKALTEIMI</sequence>
<feature type="binding site" evidence="6">
    <location>
        <begin position="283"/>
        <end position="286"/>
    </location>
    <ligand>
        <name>GTP</name>
        <dbReference type="ChEBI" id="CHEBI:37565"/>
    </ligand>
</feature>
<reference evidence="10" key="1">
    <citation type="submission" date="2016-06" db="UniProtKB">
        <authorList>
            <consortium name="WormBaseParasite"/>
        </authorList>
    </citation>
    <scope>IDENTIFICATION</scope>
</reference>
<evidence type="ECO:0000313" key="8">
    <source>
        <dbReference type="EMBL" id="VDL97215.1"/>
    </source>
</evidence>
<dbReference type="AlphaFoldDB" id="A0A183T2Y2"/>
<dbReference type="Proteomes" id="UP000275846">
    <property type="component" value="Unassembled WGS sequence"/>
</dbReference>
<dbReference type="CDD" id="cd00066">
    <property type="entry name" value="G-alpha"/>
    <property type="match status" value="1"/>
</dbReference>
<reference evidence="8 9" key="2">
    <citation type="submission" date="2018-11" db="EMBL/GenBank/DDBJ databases">
        <authorList>
            <consortium name="Pathogen Informatics"/>
        </authorList>
    </citation>
    <scope>NUCLEOTIDE SEQUENCE [LARGE SCALE GENOMIC DNA]</scope>
    <source>
        <strain evidence="8 9">NST_G2</strain>
    </source>
</reference>
<accession>A0A183T2Y2</accession>
<dbReference type="PROSITE" id="PS51882">
    <property type="entry name" value="G_ALPHA"/>
    <property type="match status" value="1"/>
</dbReference>